<dbReference type="Proteomes" id="UP000032180">
    <property type="component" value="Chromosome 2"/>
</dbReference>
<dbReference type="EnsemblPlants" id="LPERR02G05840.1">
    <property type="protein sequence ID" value="LPERR02G05840.1"/>
    <property type="gene ID" value="LPERR02G05840"/>
</dbReference>
<keyword evidence="1" id="KW-0732">Signal</keyword>
<evidence type="ECO:0000313" key="3">
    <source>
        <dbReference type="Proteomes" id="UP000032180"/>
    </source>
</evidence>
<evidence type="ECO:0000313" key="2">
    <source>
        <dbReference type="EnsemblPlants" id="LPERR02G05840.1"/>
    </source>
</evidence>
<reference evidence="3" key="2">
    <citation type="submission" date="2013-12" db="EMBL/GenBank/DDBJ databases">
        <authorList>
            <person name="Yu Y."/>
            <person name="Lee S."/>
            <person name="de Baynast K."/>
            <person name="Wissotski M."/>
            <person name="Liu L."/>
            <person name="Talag J."/>
            <person name="Goicoechea J."/>
            <person name="Angelova A."/>
            <person name="Jetty R."/>
            <person name="Kudrna D."/>
            <person name="Golser W."/>
            <person name="Rivera L."/>
            <person name="Zhang J."/>
            <person name="Wing R."/>
        </authorList>
    </citation>
    <scope>NUCLEOTIDE SEQUENCE</scope>
</reference>
<feature type="chain" id="PRO_5002347808" evidence="1">
    <location>
        <begin position="32"/>
        <end position="66"/>
    </location>
</feature>
<dbReference type="HOGENOM" id="CLU_2853548_0_0_1"/>
<feature type="signal peptide" evidence="1">
    <location>
        <begin position="1"/>
        <end position="31"/>
    </location>
</feature>
<keyword evidence="3" id="KW-1185">Reference proteome</keyword>
<reference evidence="2" key="3">
    <citation type="submission" date="2015-04" db="UniProtKB">
        <authorList>
            <consortium name="EnsemblPlants"/>
        </authorList>
    </citation>
    <scope>IDENTIFICATION</scope>
</reference>
<dbReference type="Gramene" id="LPERR02G05840.1">
    <property type="protein sequence ID" value="LPERR02G05840.1"/>
    <property type="gene ID" value="LPERR02G05840"/>
</dbReference>
<proteinExistence type="predicted"/>
<dbReference type="AlphaFoldDB" id="A0A0D9VD49"/>
<organism evidence="2 3">
    <name type="scientific">Leersia perrieri</name>
    <dbReference type="NCBI Taxonomy" id="77586"/>
    <lineage>
        <taxon>Eukaryota</taxon>
        <taxon>Viridiplantae</taxon>
        <taxon>Streptophyta</taxon>
        <taxon>Embryophyta</taxon>
        <taxon>Tracheophyta</taxon>
        <taxon>Spermatophyta</taxon>
        <taxon>Magnoliopsida</taxon>
        <taxon>Liliopsida</taxon>
        <taxon>Poales</taxon>
        <taxon>Poaceae</taxon>
        <taxon>BOP clade</taxon>
        <taxon>Oryzoideae</taxon>
        <taxon>Oryzeae</taxon>
        <taxon>Oryzinae</taxon>
        <taxon>Leersia</taxon>
    </lineage>
</organism>
<accession>A0A0D9VD49</accession>
<reference evidence="2 3" key="1">
    <citation type="submission" date="2012-08" db="EMBL/GenBank/DDBJ databases">
        <title>Oryza genome evolution.</title>
        <authorList>
            <person name="Wing R.A."/>
        </authorList>
    </citation>
    <scope>NUCLEOTIDE SEQUENCE</scope>
</reference>
<protein>
    <submittedName>
        <fullName evidence="2">Uncharacterized protein</fullName>
    </submittedName>
</protein>
<name>A0A0D9VD49_9ORYZ</name>
<dbReference type="eggNOG" id="ENOG502R5HC">
    <property type="taxonomic scope" value="Eukaryota"/>
</dbReference>
<sequence length="66" mass="6611">MGFRSSLAARLALLAVAAVVVVLLLCTAVESSRTLHDHAGGSGFSAGQLPVFAVARAGPSQRGPGH</sequence>
<evidence type="ECO:0000256" key="1">
    <source>
        <dbReference type="SAM" id="SignalP"/>
    </source>
</evidence>